<evidence type="ECO:0000313" key="8">
    <source>
        <dbReference type="EMBL" id="OWF54139.1"/>
    </source>
</evidence>
<keyword evidence="9" id="KW-1185">Reference proteome</keyword>
<sequence>MDSIYTFGLLSCLLFQGVAGKVNVSALMTHLFANYHDDIRPVCDGNKPIEVRIGLALRQIIELNEPKQLLQINAWLRWSWEDCNLMWNASEFDSIDNLIVPVTKVWIPDITLYDNAGSTVEGVKDYRLSIGSSGSMAYNFPTVITSLCQVDVTYFPFDTQTCSLTFGSWAYHGLQLNITNRSVSGDLTSFVSNVEWDVKAINIVRHVIYYGCCPEPYPDVTFRIVLDRKPLFYLLNLMFPCMLITSVACLGFLLPPDSGEKVSLEITVLLSLAVFLLVVSETLPPSSESFPYIGVYFLCAMFLVSVSCLMTVVVLNLHYKGNHGKEIPKIVRHIFFDVLGKLVRVKTPQKSNASVSPSPTTPKIIEVQAFDFERKTNGLENVKQNRKKSDDTTMYENNKNSISTDSDSILNASEFIHILRKQLDSLSKIERFMRDHSKWEENVAEWQLLGQVVDRIFLIFFILISFITTITIFVQTSSN</sequence>
<dbReference type="InterPro" id="IPR006029">
    <property type="entry name" value="Neurotrans-gated_channel_TM"/>
</dbReference>
<dbReference type="InterPro" id="IPR006202">
    <property type="entry name" value="Neur_chan_lig-bd"/>
</dbReference>
<dbReference type="PANTHER" id="PTHR18945">
    <property type="entry name" value="NEUROTRANSMITTER GATED ION CHANNEL"/>
    <property type="match status" value="1"/>
</dbReference>
<keyword evidence="5" id="KW-0406">Ion transport</keyword>
<dbReference type="Pfam" id="PF02931">
    <property type="entry name" value="Neur_chan_LBD"/>
    <property type="match status" value="1"/>
</dbReference>
<dbReference type="CDD" id="cd19051">
    <property type="entry name" value="LGIC_TM_cation"/>
    <property type="match status" value="1"/>
</dbReference>
<dbReference type="NCBIfam" id="TIGR00860">
    <property type="entry name" value="LIC"/>
    <property type="match status" value="1"/>
</dbReference>
<dbReference type="GO" id="GO:0016020">
    <property type="term" value="C:membrane"/>
    <property type="evidence" value="ECO:0007669"/>
    <property type="project" value="UniProtKB-SubCell"/>
</dbReference>
<feature type="transmembrane region" description="Helical" evidence="5">
    <location>
        <begin position="231"/>
        <end position="254"/>
    </location>
</feature>
<dbReference type="GO" id="GO:0005230">
    <property type="term" value="F:extracellular ligand-gated monoatomic ion channel activity"/>
    <property type="evidence" value="ECO:0007669"/>
    <property type="project" value="InterPro"/>
</dbReference>
<feature type="signal peptide" evidence="5">
    <location>
        <begin position="1"/>
        <end position="20"/>
    </location>
</feature>
<evidence type="ECO:0000256" key="2">
    <source>
        <dbReference type="ARBA" id="ARBA00022692"/>
    </source>
</evidence>
<evidence type="ECO:0000256" key="1">
    <source>
        <dbReference type="ARBA" id="ARBA00004141"/>
    </source>
</evidence>
<evidence type="ECO:0000256" key="3">
    <source>
        <dbReference type="ARBA" id="ARBA00022989"/>
    </source>
</evidence>
<evidence type="ECO:0000256" key="5">
    <source>
        <dbReference type="RuleBase" id="RU000687"/>
    </source>
</evidence>
<dbReference type="FunFam" id="2.70.170.10:FF:000030">
    <property type="entry name" value="AcetylCholine Receptor"/>
    <property type="match status" value="1"/>
</dbReference>
<dbReference type="Gene3D" id="1.20.58.390">
    <property type="entry name" value="Neurotransmitter-gated ion-channel transmembrane domain"/>
    <property type="match status" value="2"/>
</dbReference>
<dbReference type="AlphaFoldDB" id="A0A210QZE8"/>
<proteinExistence type="inferred from homology"/>
<dbReference type="OrthoDB" id="5975154at2759"/>
<feature type="domain" description="Neurotransmitter-gated ion-channel ligand-binding" evidence="6">
    <location>
        <begin position="26"/>
        <end position="230"/>
    </location>
</feature>
<dbReference type="SUPFAM" id="SSF90112">
    <property type="entry name" value="Neurotransmitter-gated ion-channel transmembrane pore"/>
    <property type="match status" value="1"/>
</dbReference>
<comment type="subcellular location">
    <subcellularLocation>
        <location evidence="1">Membrane</location>
        <topology evidence="1">Multi-pass membrane protein</topology>
    </subcellularLocation>
</comment>
<keyword evidence="2 5" id="KW-0812">Transmembrane</keyword>
<dbReference type="InterPro" id="IPR038050">
    <property type="entry name" value="Neuro_actylchol_rec"/>
</dbReference>
<reference evidence="8 9" key="1">
    <citation type="journal article" date="2017" name="Nat. Ecol. Evol.">
        <title>Scallop genome provides insights into evolution of bilaterian karyotype and development.</title>
        <authorList>
            <person name="Wang S."/>
            <person name="Zhang J."/>
            <person name="Jiao W."/>
            <person name="Li J."/>
            <person name="Xun X."/>
            <person name="Sun Y."/>
            <person name="Guo X."/>
            <person name="Huan P."/>
            <person name="Dong B."/>
            <person name="Zhang L."/>
            <person name="Hu X."/>
            <person name="Sun X."/>
            <person name="Wang J."/>
            <person name="Zhao C."/>
            <person name="Wang Y."/>
            <person name="Wang D."/>
            <person name="Huang X."/>
            <person name="Wang R."/>
            <person name="Lv J."/>
            <person name="Li Y."/>
            <person name="Zhang Z."/>
            <person name="Liu B."/>
            <person name="Lu W."/>
            <person name="Hui Y."/>
            <person name="Liang J."/>
            <person name="Zhou Z."/>
            <person name="Hou R."/>
            <person name="Li X."/>
            <person name="Liu Y."/>
            <person name="Li H."/>
            <person name="Ning X."/>
            <person name="Lin Y."/>
            <person name="Zhao L."/>
            <person name="Xing Q."/>
            <person name="Dou J."/>
            <person name="Li Y."/>
            <person name="Mao J."/>
            <person name="Guo H."/>
            <person name="Dou H."/>
            <person name="Li T."/>
            <person name="Mu C."/>
            <person name="Jiang W."/>
            <person name="Fu Q."/>
            <person name="Fu X."/>
            <person name="Miao Y."/>
            <person name="Liu J."/>
            <person name="Yu Q."/>
            <person name="Li R."/>
            <person name="Liao H."/>
            <person name="Li X."/>
            <person name="Kong Y."/>
            <person name="Jiang Z."/>
            <person name="Chourrout D."/>
            <person name="Li R."/>
            <person name="Bao Z."/>
        </authorList>
    </citation>
    <scope>NUCLEOTIDE SEQUENCE [LARGE SCALE GENOMIC DNA]</scope>
    <source>
        <strain evidence="8 9">PY_sf001</strain>
    </source>
</reference>
<evidence type="ECO:0000256" key="4">
    <source>
        <dbReference type="ARBA" id="ARBA00023136"/>
    </source>
</evidence>
<evidence type="ECO:0000259" key="7">
    <source>
        <dbReference type="Pfam" id="PF02932"/>
    </source>
</evidence>
<keyword evidence="3 5" id="KW-1133">Transmembrane helix</keyword>
<evidence type="ECO:0000259" key="6">
    <source>
        <dbReference type="Pfam" id="PF02931"/>
    </source>
</evidence>
<dbReference type="GO" id="GO:0004888">
    <property type="term" value="F:transmembrane signaling receptor activity"/>
    <property type="evidence" value="ECO:0007669"/>
    <property type="project" value="InterPro"/>
</dbReference>
<dbReference type="InterPro" id="IPR006201">
    <property type="entry name" value="Neur_channel"/>
</dbReference>
<keyword evidence="8" id="KW-0675">Receptor</keyword>
<comment type="caution">
    <text evidence="8">The sequence shown here is derived from an EMBL/GenBank/DDBJ whole genome shotgun (WGS) entry which is preliminary data.</text>
</comment>
<protein>
    <submittedName>
        <fullName evidence="8">Neuronal acetylcholine receptor subunit alpha-9</fullName>
    </submittedName>
</protein>
<dbReference type="InterPro" id="IPR036719">
    <property type="entry name" value="Neuro-gated_channel_TM_sf"/>
</dbReference>
<gene>
    <name evidence="8" type="ORF">KP79_PYT00379</name>
</gene>
<dbReference type="CDD" id="cd18997">
    <property type="entry name" value="LGIC_ECD_nAChR"/>
    <property type="match status" value="1"/>
</dbReference>
<dbReference type="STRING" id="6573.A0A210QZE8"/>
<dbReference type="EMBL" id="NEDP02001159">
    <property type="protein sequence ID" value="OWF54139.1"/>
    <property type="molecule type" value="Genomic_DNA"/>
</dbReference>
<keyword evidence="4 5" id="KW-0472">Membrane</keyword>
<feature type="chain" id="PRO_5022268072" evidence="5">
    <location>
        <begin position="21"/>
        <end position="479"/>
    </location>
</feature>
<dbReference type="InterPro" id="IPR018000">
    <property type="entry name" value="Neurotransmitter_ion_chnl_CS"/>
</dbReference>
<feature type="domain" description="Neurotransmitter-gated ion-channel transmembrane" evidence="7">
    <location>
        <begin position="238"/>
        <end position="473"/>
    </location>
</feature>
<organism evidence="8 9">
    <name type="scientific">Mizuhopecten yessoensis</name>
    <name type="common">Japanese scallop</name>
    <name type="synonym">Patinopecten yessoensis</name>
    <dbReference type="NCBI Taxonomy" id="6573"/>
    <lineage>
        <taxon>Eukaryota</taxon>
        <taxon>Metazoa</taxon>
        <taxon>Spiralia</taxon>
        <taxon>Lophotrochozoa</taxon>
        <taxon>Mollusca</taxon>
        <taxon>Bivalvia</taxon>
        <taxon>Autobranchia</taxon>
        <taxon>Pteriomorphia</taxon>
        <taxon>Pectinida</taxon>
        <taxon>Pectinoidea</taxon>
        <taxon>Pectinidae</taxon>
        <taxon>Mizuhopecten</taxon>
    </lineage>
</organism>
<dbReference type="PRINTS" id="PR00252">
    <property type="entry name" value="NRIONCHANNEL"/>
</dbReference>
<accession>A0A210QZE8</accession>
<keyword evidence="5" id="KW-0732">Signal</keyword>
<evidence type="ECO:0000313" key="9">
    <source>
        <dbReference type="Proteomes" id="UP000242188"/>
    </source>
</evidence>
<feature type="transmembrane region" description="Helical" evidence="5">
    <location>
        <begin position="295"/>
        <end position="319"/>
    </location>
</feature>
<dbReference type="SUPFAM" id="SSF63712">
    <property type="entry name" value="Nicotinic receptor ligand binding domain-like"/>
    <property type="match status" value="1"/>
</dbReference>
<dbReference type="Pfam" id="PF02932">
    <property type="entry name" value="Neur_chan_memb"/>
    <property type="match status" value="1"/>
</dbReference>
<dbReference type="InterPro" id="IPR036734">
    <property type="entry name" value="Neur_chan_lig-bd_sf"/>
</dbReference>
<comment type="similarity">
    <text evidence="5">Belongs to the ligand-gated ion channel (TC 1.A.9) family.</text>
</comment>
<dbReference type="Gene3D" id="2.70.170.10">
    <property type="entry name" value="Neurotransmitter-gated ion-channel ligand-binding domain"/>
    <property type="match status" value="1"/>
</dbReference>
<dbReference type="PROSITE" id="PS00236">
    <property type="entry name" value="NEUROTR_ION_CHANNEL"/>
    <property type="match status" value="1"/>
</dbReference>
<keyword evidence="5" id="KW-0813">Transport</keyword>
<name>A0A210QZE8_MIZYE</name>
<dbReference type="Proteomes" id="UP000242188">
    <property type="component" value="Unassembled WGS sequence"/>
</dbReference>
<feature type="transmembrane region" description="Helical" evidence="5">
    <location>
        <begin position="456"/>
        <end position="474"/>
    </location>
</feature>
<keyword evidence="5" id="KW-0407">Ion channel</keyword>
<feature type="transmembrane region" description="Helical" evidence="5">
    <location>
        <begin position="266"/>
        <end position="283"/>
    </location>
</feature>
<dbReference type="FunFam" id="1.20.58.390:FF:000073">
    <property type="entry name" value="Neuronal acetylcholine receptor subunit alpha-9-II"/>
    <property type="match status" value="1"/>
</dbReference>